<dbReference type="CDD" id="cd18722">
    <property type="entry name" value="PIN_NicB-like"/>
    <property type="match status" value="1"/>
</dbReference>
<gene>
    <name evidence="2" type="primary">nicB</name>
    <name evidence="2" type="ORF">LEM8419_03312</name>
</gene>
<organism evidence="2 3">
    <name type="scientific">Neolewinella maritima</name>
    <dbReference type="NCBI Taxonomy" id="1383882"/>
    <lineage>
        <taxon>Bacteria</taxon>
        <taxon>Pseudomonadati</taxon>
        <taxon>Bacteroidota</taxon>
        <taxon>Saprospiria</taxon>
        <taxon>Saprospirales</taxon>
        <taxon>Lewinellaceae</taxon>
        <taxon>Neolewinella</taxon>
    </lineage>
</organism>
<dbReference type="RefSeq" id="WP_238752356.1">
    <property type="nucleotide sequence ID" value="NZ_CAKLPZ010000005.1"/>
</dbReference>
<dbReference type="InterPro" id="IPR021139">
    <property type="entry name" value="NYN"/>
</dbReference>
<dbReference type="Pfam" id="PF01936">
    <property type="entry name" value="NYN"/>
    <property type="match status" value="1"/>
</dbReference>
<dbReference type="GO" id="GO:0016491">
    <property type="term" value="F:oxidoreductase activity"/>
    <property type="evidence" value="ECO:0007669"/>
    <property type="project" value="UniProtKB-KW"/>
</dbReference>
<name>A0ABM9B549_9BACT</name>
<keyword evidence="2" id="KW-0560">Oxidoreductase</keyword>
<sequence>MQAFACDTKIQLSDKFYKLQKVNLYVDGFNLYFGLRHFRSKYKWLDLLEMGKQLCRKDQQLGTVYYFTARITGKDKLKIKRQVTYLEALAVTGVEIVLGKYLNKQVKCRKCGKTYVVAEEKESDVNLATHLLVDAAAGAADVCLVVSADSDLILPMEKARDVYKKIVVPVFPPNRQSREIKKRMGNHFYMNETLLRNSQLPPTVPKADGYKLYRPSGWK</sequence>
<accession>A0ABM9B549</accession>
<feature type="domain" description="NYN" evidence="1">
    <location>
        <begin position="21"/>
        <end position="181"/>
    </location>
</feature>
<evidence type="ECO:0000259" key="1">
    <source>
        <dbReference type="Pfam" id="PF01936"/>
    </source>
</evidence>
<keyword evidence="3" id="KW-1185">Reference proteome</keyword>
<evidence type="ECO:0000313" key="3">
    <source>
        <dbReference type="Proteomes" id="UP000837803"/>
    </source>
</evidence>
<proteinExistence type="predicted"/>
<dbReference type="Proteomes" id="UP000837803">
    <property type="component" value="Unassembled WGS sequence"/>
</dbReference>
<dbReference type="EC" id="1.14.13.163" evidence="2"/>
<dbReference type="Gene3D" id="3.40.50.1010">
    <property type="entry name" value="5'-nuclease"/>
    <property type="match status" value="1"/>
</dbReference>
<protein>
    <submittedName>
        <fullName evidence="2">6-hydroxy-3-succinoylpyridine 3-monooxygenase HspA</fullName>
        <ecNumber evidence="2">1.14.13.163</ecNumber>
    </submittedName>
</protein>
<evidence type="ECO:0000313" key="2">
    <source>
        <dbReference type="EMBL" id="CAH1002433.1"/>
    </source>
</evidence>
<reference evidence="2" key="1">
    <citation type="submission" date="2021-12" db="EMBL/GenBank/DDBJ databases">
        <authorList>
            <person name="Rodrigo-Torres L."/>
            <person name="Arahal R. D."/>
            <person name="Lucena T."/>
        </authorList>
    </citation>
    <scope>NUCLEOTIDE SEQUENCE</scope>
    <source>
        <strain evidence="2">CECT 8419</strain>
    </source>
</reference>
<comment type="caution">
    <text evidence="2">The sequence shown here is derived from an EMBL/GenBank/DDBJ whole genome shotgun (WGS) entry which is preliminary data.</text>
</comment>
<dbReference type="EMBL" id="CAKLPZ010000005">
    <property type="protein sequence ID" value="CAH1002433.1"/>
    <property type="molecule type" value="Genomic_DNA"/>
</dbReference>